<proteinExistence type="inferred from homology"/>
<keyword evidence="12" id="KW-1185">Reference proteome</keyword>
<evidence type="ECO:0000256" key="4">
    <source>
        <dbReference type="ARBA" id="ARBA00022679"/>
    </source>
</evidence>
<comment type="similarity">
    <text evidence="3">Belongs to the wax synthase family.</text>
</comment>
<evidence type="ECO:0000256" key="2">
    <source>
        <dbReference type="ARBA" id="ARBA00005179"/>
    </source>
</evidence>
<dbReference type="InterPro" id="IPR032805">
    <property type="entry name" value="Wax_synthase_dom"/>
</dbReference>
<keyword evidence="5 9" id="KW-0812">Transmembrane</keyword>
<feature type="non-terminal residue" evidence="11">
    <location>
        <position position="1"/>
    </location>
</feature>
<gene>
    <name evidence="11" type="ORF">B0H15DRAFT_880455</name>
</gene>
<evidence type="ECO:0000259" key="10">
    <source>
        <dbReference type="Pfam" id="PF13813"/>
    </source>
</evidence>
<feature type="transmembrane region" description="Helical" evidence="9">
    <location>
        <begin position="381"/>
        <end position="398"/>
    </location>
</feature>
<dbReference type="PANTHER" id="PTHR31595">
    <property type="entry name" value="LONG-CHAIN-ALCOHOL O-FATTY-ACYLTRANSFERASE 3-RELATED"/>
    <property type="match status" value="1"/>
</dbReference>
<feature type="domain" description="Wax synthase" evidence="10">
    <location>
        <begin position="279"/>
        <end position="357"/>
    </location>
</feature>
<feature type="transmembrane region" description="Helical" evidence="9">
    <location>
        <begin position="62"/>
        <end position="81"/>
    </location>
</feature>
<keyword evidence="7 9" id="KW-0472">Membrane</keyword>
<feature type="transmembrane region" description="Helical" evidence="9">
    <location>
        <begin position="318"/>
        <end position="336"/>
    </location>
</feature>
<dbReference type="GO" id="GO:0008374">
    <property type="term" value="F:O-acyltransferase activity"/>
    <property type="evidence" value="ECO:0007669"/>
    <property type="project" value="InterPro"/>
</dbReference>
<dbReference type="AlphaFoldDB" id="A0AAD6UA63"/>
<evidence type="ECO:0000256" key="6">
    <source>
        <dbReference type="ARBA" id="ARBA00022989"/>
    </source>
</evidence>
<feature type="region of interest" description="Disordered" evidence="8">
    <location>
        <begin position="120"/>
        <end position="144"/>
    </location>
</feature>
<evidence type="ECO:0000256" key="1">
    <source>
        <dbReference type="ARBA" id="ARBA00004141"/>
    </source>
</evidence>
<keyword evidence="4" id="KW-0808">Transferase</keyword>
<comment type="subcellular location">
    <subcellularLocation>
        <location evidence="1">Membrane</location>
        <topology evidence="1">Multi-pass membrane protein</topology>
    </subcellularLocation>
</comment>
<keyword evidence="6 9" id="KW-1133">Transmembrane helix</keyword>
<dbReference type="EMBL" id="JARJCN010000012">
    <property type="protein sequence ID" value="KAJ7095791.1"/>
    <property type="molecule type" value="Genomic_DNA"/>
</dbReference>
<dbReference type="GO" id="GO:0016020">
    <property type="term" value="C:membrane"/>
    <property type="evidence" value="ECO:0007669"/>
    <property type="project" value="UniProtKB-SubCell"/>
</dbReference>
<feature type="transmembrane region" description="Helical" evidence="9">
    <location>
        <begin position="252"/>
        <end position="272"/>
    </location>
</feature>
<dbReference type="InterPro" id="IPR044851">
    <property type="entry name" value="Wax_synthase"/>
</dbReference>
<reference evidence="11" key="1">
    <citation type="submission" date="2023-03" db="EMBL/GenBank/DDBJ databases">
        <title>Massive genome expansion in bonnet fungi (Mycena s.s.) driven by repeated elements and novel gene families across ecological guilds.</title>
        <authorList>
            <consortium name="Lawrence Berkeley National Laboratory"/>
            <person name="Harder C.B."/>
            <person name="Miyauchi S."/>
            <person name="Viragh M."/>
            <person name="Kuo A."/>
            <person name="Thoen E."/>
            <person name="Andreopoulos B."/>
            <person name="Lu D."/>
            <person name="Skrede I."/>
            <person name="Drula E."/>
            <person name="Henrissat B."/>
            <person name="Morin E."/>
            <person name="Kohler A."/>
            <person name="Barry K."/>
            <person name="LaButti K."/>
            <person name="Morin E."/>
            <person name="Salamov A."/>
            <person name="Lipzen A."/>
            <person name="Mereny Z."/>
            <person name="Hegedus B."/>
            <person name="Baldrian P."/>
            <person name="Stursova M."/>
            <person name="Weitz H."/>
            <person name="Taylor A."/>
            <person name="Grigoriev I.V."/>
            <person name="Nagy L.G."/>
            <person name="Martin F."/>
            <person name="Kauserud H."/>
        </authorList>
    </citation>
    <scope>NUCLEOTIDE SEQUENCE</scope>
    <source>
        <strain evidence="11">CBHHK173m</strain>
    </source>
</reference>
<comment type="caution">
    <text evidence="11">The sequence shown here is derived from an EMBL/GenBank/DDBJ whole genome shotgun (WGS) entry which is preliminary data.</text>
</comment>
<feature type="transmembrane region" description="Helical" evidence="9">
    <location>
        <begin position="410"/>
        <end position="430"/>
    </location>
</feature>
<sequence>MSTAVYQEISVGALRAFRALVPEPHRRIPLTWSNAPTLLASFLPFVFLAYLARRPGTYHLRLLLLPTVIAANLTTGFRYMFTIPELSVYNWGLALLSEVVIAKALEYALTKEGMLKVGERQPGQLKGKEPVKGSDASTNGHAIPPEPHAPSWIPPWLYDSFELIHTVRGLRWKFAQGTHIPSPIRPLERSAFLRATLRSFVKNFLLLDFLESAVKLFPGVGVPSGGSIFYATLPPIPRYAVSTTIHMLTGSALLAGFGMVYDLITLIAIGVFDSVPTSWPPILDDPWQASSLHTLWARSWHQLLRNTFLVFGGYPGRWLAGDVGMLLGTFLASGLFHESSIYSMGRGFDYVPIAFFAMQGPLLIGERLWRQLTGWRVGGRLGRLWVYFVMFIAAQPLVDSWHRRGLGGGMVIMPVISPARIILGLLQQFWGGQAKLIYT</sequence>
<protein>
    <recommendedName>
        <fullName evidence="10">Wax synthase domain-containing protein</fullName>
    </recommendedName>
</protein>
<dbReference type="PANTHER" id="PTHR31595:SF57">
    <property type="entry name" value="OS04G0481900 PROTEIN"/>
    <property type="match status" value="1"/>
</dbReference>
<organism evidence="11 12">
    <name type="scientific">Mycena belliarum</name>
    <dbReference type="NCBI Taxonomy" id="1033014"/>
    <lineage>
        <taxon>Eukaryota</taxon>
        <taxon>Fungi</taxon>
        <taxon>Dikarya</taxon>
        <taxon>Basidiomycota</taxon>
        <taxon>Agaricomycotina</taxon>
        <taxon>Agaricomycetes</taxon>
        <taxon>Agaricomycetidae</taxon>
        <taxon>Agaricales</taxon>
        <taxon>Marasmiineae</taxon>
        <taxon>Mycenaceae</taxon>
        <taxon>Mycena</taxon>
    </lineage>
</organism>
<evidence type="ECO:0000256" key="5">
    <source>
        <dbReference type="ARBA" id="ARBA00022692"/>
    </source>
</evidence>
<dbReference type="Pfam" id="PF13813">
    <property type="entry name" value="MBOAT_2"/>
    <property type="match status" value="1"/>
</dbReference>
<evidence type="ECO:0000256" key="3">
    <source>
        <dbReference type="ARBA" id="ARBA00007282"/>
    </source>
</evidence>
<evidence type="ECO:0000313" key="11">
    <source>
        <dbReference type="EMBL" id="KAJ7095791.1"/>
    </source>
</evidence>
<dbReference type="GO" id="GO:0006629">
    <property type="term" value="P:lipid metabolic process"/>
    <property type="evidence" value="ECO:0007669"/>
    <property type="project" value="InterPro"/>
</dbReference>
<name>A0AAD6UA63_9AGAR</name>
<dbReference type="Proteomes" id="UP001222325">
    <property type="component" value="Unassembled WGS sequence"/>
</dbReference>
<evidence type="ECO:0000313" key="12">
    <source>
        <dbReference type="Proteomes" id="UP001222325"/>
    </source>
</evidence>
<evidence type="ECO:0000256" key="9">
    <source>
        <dbReference type="SAM" id="Phobius"/>
    </source>
</evidence>
<accession>A0AAD6UA63</accession>
<comment type="pathway">
    <text evidence="2">Secondary metabolite biosynthesis.</text>
</comment>
<evidence type="ECO:0000256" key="8">
    <source>
        <dbReference type="SAM" id="MobiDB-lite"/>
    </source>
</evidence>
<feature type="transmembrane region" description="Helical" evidence="9">
    <location>
        <begin position="30"/>
        <end position="50"/>
    </location>
</feature>
<evidence type="ECO:0000256" key="7">
    <source>
        <dbReference type="ARBA" id="ARBA00023136"/>
    </source>
</evidence>